<evidence type="ECO:0000259" key="6">
    <source>
        <dbReference type="Pfam" id="PF01095"/>
    </source>
</evidence>
<organism evidence="7 8">
    <name type="scientific">Chitinophaga rupis</name>
    <dbReference type="NCBI Taxonomy" id="573321"/>
    <lineage>
        <taxon>Bacteria</taxon>
        <taxon>Pseudomonadati</taxon>
        <taxon>Bacteroidota</taxon>
        <taxon>Chitinophagia</taxon>
        <taxon>Chitinophagales</taxon>
        <taxon>Chitinophagaceae</taxon>
        <taxon>Chitinophaga</taxon>
    </lineage>
</organism>
<dbReference type="InterPro" id="IPR000070">
    <property type="entry name" value="Pectinesterase_cat"/>
</dbReference>
<keyword evidence="2 5" id="KW-0378">Hydrolase</keyword>
<dbReference type="AlphaFoldDB" id="A0A1H8G808"/>
<evidence type="ECO:0000256" key="5">
    <source>
        <dbReference type="RuleBase" id="RU000589"/>
    </source>
</evidence>
<reference evidence="7 8" key="1">
    <citation type="submission" date="2016-10" db="EMBL/GenBank/DDBJ databases">
        <authorList>
            <person name="de Groot N.N."/>
        </authorList>
    </citation>
    <scope>NUCLEOTIDE SEQUENCE [LARGE SCALE GENOMIC DNA]</scope>
    <source>
        <strain evidence="7 8">DSM 21039</strain>
    </source>
</reference>
<gene>
    <name evidence="7" type="ORF">SAMN04488505_11057</name>
</gene>
<feature type="active site" evidence="4">
    <location>
        <position position="216"/>
    </location>
</feature>
<dbReference type="InterPro" id="IPR018040">
    <property type="entry name" value="Pectinesterase_Tyr_AS"/>
</dbReference>
<dbReference type="STRING" id="573321.SAMN04488505_11057"/>
<dbReference type="InterPro" id="IPR011050">
    <property type="entry name" value="Pectin_lyase_fold/virulence"/>
</dbReference>
<comment type="catalytic activity">
    <reaction evidence="5">
        <text>[(1-&gt;4)-alpha-D-galacturonosyl methyl ester](n) + n H2O = [(1-&gt;4)-alpha-D-galacturonosyl](n) + n methanol + n H(+)</text>
        <dbReference type="Rhea" id="RHEA:22380"/>
        <dbReference type="Rhea" id="RHEA-COMP:14570"/>
        <dbReference type="Rhea" id="RHEA-COMP:14573"/>
        <dbReference type="ChEBI" id="CHEBI:15377"/>
        <dbReference type="ChEBI" id="CHEBI:15378"/>
        <dbReference type="ChEBI" id="CHEBI:17790"/>
        <dbReference type="ChEBI" id="CHEBI:140522"/>
        <dbReference type="ChEBI" id="CHEBI:140523"/>
        <dbReference type="EC" id="3.1.1.11"/>
    </reaction>
</comment>
<accession>A0A1H8G808</accession>
<dbReference type="InterPro" id="IPR012334">
    <property type="entry name" value="Pectin_lyas_fold"/>
</dbReference>
<dbReference type="SUPFAM" id="SSF51126">
    <property type="entry name" value="Pectin lyase-like"/>
    <property type="match status" value="1"/>
</dbReference>
<comment type="similarity">
    <text evidence="1">Belongs to the pectinesterase family.</text>
</comment>
<dbReference type="GO" id="GO:0042545">
    <property type="term" value="P:cell wall modification"/>
    <property type="evidence" value="ECO:0007669"/>
    <property type="project" value="UniProtKB-UniRule"/>
</dbReference>
<evidence type="ECO:0000256" key="2">
    <source>
        <dbReference type="ARBA" id="ARBA00022801"/>
    </source>
</evidence>
<dbReference type="GO" id="GO:0030599">
    <property type="term" value="F:pectinesterase activity"/>
    <property type="evidence" value="ECO:0007669"/>
    <property type="project" value="UniProtKB-UniRule"/>
</dbReference>
<dbReference type="RefSeq" id="WP_238386704.1">
    <property type="nucleotide sequence ID" value="NZ_FOBB01000010.1"/>
</dbReference>
<comment type="pathway">
    <text evidence="5">Glycan metabolism; pectin degradation; 2-dehydro-3-deoxy-D-gluconate from pectin: step 1/5.</text>
</comment>
<dbReference type="UniPathway" id="UPA00545">
    <property type="reaction ID" value="UER00823"/>
</dbReference>
<evidence type="ECO:0000313" key="7">
    <source>
        <dbReference type="EMBL" id="SEN39880.1"/>
    </source>
</evidence>
<dbReference type="InterPro" id="IPR033131">
    <property type="entry name" value="Pectinesterase_Asp_AS"/>
</dbReference>
<name>A0A1H8G808_9BACT</name>
<evidence type="ECO:0000313" key="8">
    <source>
        <dbReference type="Proteomes" id="UP000198984"/>
    </source>
</evidence>
<dbReference type="EMBL" id="FOBB01000010">
    <property type="protein sequence ID" value="SEN39880.1"/>
    <property type="molecule type" value="Genomic_DNA"/>
</dbReference>
<dbReference type="PROSITE" id="PS00503">
    <property type="entry name" value="PECTINESTERASE_2"/>
    <property type="match status" value="1"/>
</dbReference>
<protein>
    <recommendedName>
        <fullName evidence="5">Pectinesterase</fullName>
        <ecNumber evidence="5">3.1.1.11</ecNumber>
    </recommendedName>
</protein>
<evidence type="ECO:0000256" key="1">
    <source>
        <dbReference type="ARBA" id="ARBA00008891"/>
    </source>
</evidence>
<dbReference type="GO" id="GO:0009279">
    <property type="term" value="C:cell outer membrane"/>
    <property type="evidence" value="ECO:0007669"/>
    <property type="project" value="TreeGrafter"/>
</dbReference>
<dbReference type="GO" id="GO:0045490">
    <property type="term" value="P:pectin catabolic process"/>
    <property type="evidence" value="ECO:0007669"/>
    <property type="project" value="UniProtKB-UniRule"/>
</dbReference>
<dbReference type="Gene3D" id="2.160.20.10">
    <property type="entry name" value="Single-stranded right-handed beta-helix, Pectin lyase-like"/>
    <property type="match status" value="1"/>
</dbReference>
<dbReference type="Pfam" id="PF01095">
    <property type="entry name" value="Pectinesterase"/>
    <property type="match status" value="1"/>
</dbReference>
<proteinExistence type="inferred from homology"/>
<evidence type="ECO:0000256" key="4">
    <source>
        <dbReference type="PROSITE-ProRule" id="PRU10040"/>
    </source>
</evidence>
<dbReference type="PROSITE" id="PS00800">
    <property type="entry name" value="PECTINESTERASE_1"/>
    <property type="match status" value="1"/>
</dbReference>
<keyword evidence="8" id="KW-1185">Reference proteome</keyword>
<evidence type="ECO:0000256" key="3">
    <source>
        <dbReference type="ARBA" id="ARBA00023085"/>
    </source>
</evidence>
<sequence>MNVMRRNDAEQRAAARTKILITDLLIMRMQRAFFLLWFMMAAVTLTAQNTIPPTSITVAQDGSGDFKTIQEAVNSVRDLSRLQVKIFIKNGTYNEKLVIPSWKTNISLVGESKEGTIISNNDYSGKPFPGKDPSGRDKYVTYTSYTVLVQGNDFSAENLTIQNTAGRVGQAVALHIEGDRAVIKNCRLLGNQDTLYAAKESCRQYFQDCYIEGTTDFIFGEATAVFRDCTIKSLVNSYITAASTRQGHTFGFVFLNCKLVADTAAKKVFLGRPWRPYARTVFIHCELGSHITPQGWDPWKGDAMFPDKDKTAFYAEYENTGPGAAVTDRVAWSKQLTKKEAEQYTIKNILGGADNWVP</sequence>
<dbReference type="PANTHER" id="PTHR31321">
    <property type="entry name" value="ACYL-COA THIOESTER HYDROLASE YBHC-RELATED"/>
    <property type="match status" value="1"/>
</dbReference>
<dbReference type="Proteomes" id="UP000198984">
    <property type="component" value="Unassembled WGS sequence"/>
</dbReference>
<dbReference type="EC" id="3.1.1.11" evidence="5"/>
<keyword evidence="3 5" id="KW-0063">Aspartyl esterase</keyword>
<feature type="domain" description="Pectinesterase catalytic" evidence="6">
    <location>
        <begin position="56"/>
        <end position="352"/>
    </location>
</feature>
<dbReference type="PANTHER" id="PTHR31321:SF57">
    <property type="entry name" value="PECTINESTERASE 53-RELATED"/>
    <property type="match status" value="1"/>
</dbReference>